<evidence type="ECO:0000313" key="2">
    <source>
        <dbReference type="Proteomes" id="UP000053660"/>
    </source>
</evidence>
<protein>
    <submittedName>
        <fullName evidence="1">Uncharacterized protein</fullName>
    </submittedName>
</protein>
<accession>A0A0B1TEE0</accession>
<evidence type="ECO:0000313" key="1">
    <source>
        <dbReference type="EMBL" id="KHJ95933.1"/>
    </source>
</evidence>
<dbReference type="AlphaFoldDB" id="A0A0B1TEE0"/>
<reference evidence="1 2" key="1">
    <citation type="submission" date="2014-03" db="EMBL/GenBank/DDBJ databases">
        <title>Draft genome of the hookworm Oesophagostomum dentatum.</title>
        <authorList>
            <person name="Mitreva M."/>
        </authorList>
    </citation>
    <scope>NUCLEOTIDE SEQUENCE [LARGE SCALE GENOMIC DNA]</scope>
    <source>
        <strain evidence="1 2">OD-Hann</strain>
    </source>
</reference>
<sequence length="61" mass="6787">MLFATITLHWKMEGSSTLWGQAVGDASTVKKVALTDCVHLNMNLLYPLIHMSALDFLSDYS</sequence>
<keyword evidence="2" id="KW-1185">Reference proteome</keyword>
<proteinExistence type="predicted"/>
<dbReference type="EMBL" id="KN549805">
    <property type="protein sequence ID" value="KHJ95933.1"/>
    <property type="molecule type" value="Genomic_DNA"/>
</dbReference>
<dbReference type="Proteomes" id="UP000053660">
    <property type="component" value="Unassembled WGS sequence"/>
</dbReference>
<organism evidence="1 2">
    <name type="scientific">Oesophagostomum dentatum</name>
    <name type="common">Nodular worm</name>
    <dbReference type="NCBI Taxonomy" id="61180"/>
    <lineage>
        <taxon>Eukaryota</taxon>
        <taxon>Metazoa</taxon>
        <taxon>Ecdysozoa</taxon>
        <taxon>Nematoda</taxon>
        <taxon>Chromadorea</taxon>
        <taxon>Rhabditida</taxon>
        <taxon>Rhabditina</taxon>
        <taxon>Rhabditomorpha</taxon>
        <taxon>Strongyloidea</taxon>
        <taxon>Strongylidae</taxon>
        <taxon>Oesophagostomum</taxon>
    </lineage>
</organism>
<gene>
    <name evidence="1" type="ORF">OESDEN_04113</name>
</gene>
<name>A0A0B1TEE0_OESDE</name>